<dbReference type="SMART" id="SM00454">
    <property type="entry name" value="SAM"/>
    <property type="match status" value="1"/>
</dbReference>
<dbReference type="Pfam" id="PF07647">
    <property type="entry name" value="SAM_2"/>
    <property type="match status" value="1"/>
</dbReference>
<dbReference type="InterPro" id="IPR013761">
    <property type="entry name" value="SAM/pointed_sf"/>
</dbReference>
<reference evidence="15" key="1">
    <citation type="submission" date="2016-02" db="EMBL/GenBank/DDBJ databases">
        <title>Comparative genomics of biotechnologically important yeasts.</title>
        <authorList>
            <consortium name="DOE Joint Genome Institute"/>
            <person name="Riley R."/>
            <person name="Haridas S."/>
            <person name="Wolfe K.H."/>
            <person name="Lopes M.R."/>
            <person name="Hittinger C.T."/>
            <person name="Goker M."/>
            <person name="Salamov A."/>
            <person name="Wisecaver J."/>
            <person name="Long T.M."/>
            <person name="Aerts A.L."/>
            <person name="Barry K."/>
            <person name="Choi C."/>
            <person name="Clum A."/>
            <person name="Coughlan A.Y."/>
            <person name="Deshpande S."/>
            <person name="Douglass A.P."/>
            <person name="Hanson S.J."/>
            <person name="Klenk H.-P."/>
            <person name="Labutti K."/>
            <person name="Lapidus A."/>
            <person name="Lindquist E."/>
            <person name="Lipzen A."/>
            <person name="Meier-Kolthoff J.P."/>
            <person name="Ohm R.A."/>
            <person name="Otillar R.P."/>
            <person name="Pangilinan J."/>
            <person name="Peng Y."/>
            <person name="Rokas A."/>
            <person name="Rosa C.A."/>
            <person name="Scheuner C."/>
            <person name="Sibirny A.A."/>
            <person name="Slot J.C."/>
            <person name="Stielow J.B."/>
            <person name="Sun H."/>
            <person name="Kurtzman C.P."/>
            <person name="Blackwell M."/>
            <person name="Jeffries T.W."/>
            <person name="Grigoriev I.V."/>
        </authorList>
    </citation>
    <scope>NUCLEOTIDE SEQUENCE [LARGE SCALE GENOMIC DNA]</scope>
    <source>
        <strain evidence="15">NRRL Y-17796</strain>
    </source>
</reference>
<evidence type="ECO:0000256" key="10">
    <source>
        <dbReference type="PROSITE-ProRule" id="PRU10141"/>
    </source>
</evidence>
<organism evidence="14 15">
    <name type="scientific">Tortispora caseinolytica NRRL Y-17796</name>
    <dbReference type="NCBI Taxonomy" id="767744"/>
    <lineage>
        <taxon>Eukaryota</taxon>
        <taxon>Fungi</taxon>
        <taxon>Dikarya</taxon>
        <taxon>Ascomycota</taxon>
        <taxon>Saccharomycotina</taxon>
        <taxon>Trigonopsidomycetes</taxon>
        <taxon>Trigonopsidales</taxon>
        <taxon>Trigonopsidaceae</taxon>
        <taxon>Tortispora</taxon>
    </lineage>
</organism>
<feature type="non-terminal residue" evidence="14">
    <location>
        <position position="612"/>
    </location>
</feature>
<evidence type="ECO:0000256" key="11">
    <source>
        <dbReference type="SAM" id="MobiDB-lite"/>
    </source>
</evidence>
<dbReference type="GO" id="GO:0038066">
    <property type="term" value="P:p38MAPK cascade"/>
    <property type="evidence" value="ECO:0007669"/>
    <property type="project" value="EnsemblFungi"/>
</dbReference>
<evidence type="ECO:0000256" key="2">
    <source>
        <dbReference type="ARBA" id="ARBA00012406"/>
    </source>
</evidence>
<keyword evidence="5 10" id="KW-0547">Nucleotide-binding</keyword>
<dbReference type="Pfam" id="PF14847">
    <property type="entry name" value="Ras_bdg_2"/>
    <property type="match status" value="1"/>
</dbReference>
<name>A0A1E4TLQ6_9ASCO</name>
<evidence type="ECO:0000313" key="14">
    <source>
        <dbReference type="EMBL" id="ODV92691.1"/>
    </source>
</evidence>
<dbReference type="InterPro" id="IPR011009">
    <property type="entry name" value="Kinase-like_dom_sf"/>
</dbReference>
<evidence type="ECO:0000256" key="4">
    <source>
        <dbReference type="ARBA" id="ARBA00022679"/>
    </source>
</evidence>
<proteinExistence type="inferred from homology"/>
<comment type="similarity">
    <text evidence="1">Belongs to the protein kinase superfamily. STE Ser/Thr protein kinase family. MAP kinase kinase kinase subfamily.</text>
</comment>
<dbReference type="EC" id="2.7.11.25" evidence="2"/>
<gene>
    <name evidence="14" type="ORF">CANCADRAFT_30775</name>
</gene>
<evidence type="ECO:0000256" key="6">
    <source>
        <dbReference type="ARBA" id="ARBA00022777"/>
    </source>
</evidence>
<comment type="catalytic activity">
    <reaction evidence="8">
        <text>L-threonyl-[protein] + ATP = O-phospho-L-threonyl-[protein] + ADP + H(+)</text>
        <dbReference type="Rhea" id="RHEA:46608"/>
        <dbReference type="Rhea" id="RHEA-COMP:11060"/>
        <dbReference type="Rhea" id="RHEA-COMP:11605"/>
        <dbReference type="ChEBI" id="CHEBI:15378"/>
        <dbReference type="ChEBI" id="CHEBI:30013"/>
        <dbReference type="ChEBI" id="CHEBI:30616"/>
        <dbReference type="ChEBI" id="CHEBI:61977"/>
        <dbReference type="ChEBI" id="CHEBI:456216"/>
        <dbReference type="EC" id="2.7.11.25"/>
    </reaction>
</comment>
<feature type="region of interest" description="Disordered" evidence="11">
    <location>
        <begin position="279"/>
        <end position="301"/>
    </location>
</feature>
<dbReference type="GO" id="GO:0000196">
    <property type="term" value="P:cell integrity MAPK cascade"/>
    <property type="evidence" value="ECO:0007669"/>
    <property type="project" value="EnsemblFungi"/>
</dbReference>
<dbReference type="GO" id="GO:0007232">
    <property type="term" value="P:osmosensory signaling pathway via Sho1 osmosensor"/>
    <property type="evidence" value="ECO:0007669"/>
    <property type="project" value="EnsemblFungi"/>
</dbReference>
<dbReference type="GO" id="GO:0004709">
    <property type="term" value="F:MAP kinase kinase kinase activity"/>
    <property type="evidence" value="ECO:0007669"/>
    <property type="project" value="UniProtKB-EC"/>
</dbReference>
<dbReference type="PANTHER" id="PTHR11584">
    <property type="entry name" value="SERINE/THREONINE PROTEIN KINASE"/>
    <property type="match status" value="1"/>
</dbReference>
<dbReference type="InterPro" id="IPR008271">
    <property type="entry name" value="Ser/Thr_kinase_AS"/>
</dbReference>
<evidence type="ECO:0000256" key="7">
    <source>
        <dbReference type="ARBA" id="ARBA00022840"/>
    </source>
</evidence>
<dbReference type="InterPro" id="IPR000719">
    <property type="entry name" value="Prot_kinase_dom"/>
</dbReference>
<dbReference type="GO" id="GO:0005737">
    <property type="term" value="C:cytoplasm"/>
    <property type="evidence" value="ECO:0007669"/>
    <property type="project" value="EnsemblFungi"/>
</dbReference>
<keyword evidence="15" id="KW-1185">Reference proteome</keyword>
<dbReference type="GO" id="GO:0032093">
    <property type="term" value="F:SAM domain binding"/>
    <property type="evidence" value="ECO:0007669"/>
    <property type="project" value="EnsemblFungi"/>
</dbReference>
<dbReference type="GO" id="GO:0042802">
    <property type="term" value="F:identical protein binding"/>
    <property type="evidence" value="ECO:0007669"/>
    <property type="project" value="EnsemblFungi"/>
</dbReference>
<dbReference type="EMBL" id="KV453841">
    <property type="protein sequence ID" value="ODV92691.1"/>
    <property type="molecule type" value="Genomic_DNA"/>
</dbReference>
<dbReference type="PROSITE" id="PS50105">
    <property type="entry name" value="SAM_DOMAIN"/>
    <property type="match status" value="1"/>
</dbReference>
<dbReference type="GO" id="GO:0001403">
    <property type="term" value="P:invasive growth in response to glucose limitation"/>
    <property type="evidence" value="ECO:0007669"/>
    <property type="project" value="EnsemblFungi"/>
</dbReference>
<sequence length="612" mass="67995">MKLDAWTNENVADWLRTHNYGYVDEFKAHKVAGRHLAQLNLALLKEIGVMSVKDRARLISALAQLVESQRKIASAGFVFPDGRHVDVDVDGCFDALSIKKRALRANSIHDQPDMYSVFVLSAQGPRMIADHELVAICHDSNRKERDALIICLADLIPTEKQYAVVRSKSTRRKHSSSTRIRKFFGQRPPSELISSNLGEYFPEQNKKVLERTVINSMRRSVRLSRMSRASMDSTAAPVSYFLSSPNPTVGDNWFNAASRPLSVVSSKRFSTATAGMLPAIPDAPPDAPPDTQSATTQASDRNSFSTLINRLSLNLEDSISALDLDEDFPDDGTDNADPSAALRWIKGSVIGSGSFGTVVLGMNVNTGALMAVKQVEVPSGSVQGEKRRQNMLDSLRREIELLRDLDHENIVKYHGSTWDQNVFNIFLEYVPGGSVASLLSNYGAFEEPLVRSFVRQILLGLAYLHNRDIIHRDIKGANILVDNKGGVKIGDFGISKRMDKDLLSTTRNRASLQGSVYWMAPEVVRQTRYTKKADIWSLGCLVVEMFTGTHPFPEFTQMQALFKIGQSSSPALPEDISPEARTFLELSFASDHTKRPDADELLNLPFLEPLIT</sequence>
<comment type="catalytic activity">
    <reaction evidence="9">
        <text>L-seryl-[protein] + ATP = O-phospho-L-seryl-[protein] + ADP + H(+)</text>
        <dbReference type="Rhea" id="RHEA:17989"/>
        <dbReference type="Rhea" id="RHEA-COMP:9863"/>
        <dbReference type="Rhea" id="RHEA-COMP:11604"/>
        <dbReference type="ChEBI" id="CHEBI:15378"/>
        <dbReference type="ChEBI" id="CHEBI:29999"/>
        <dbReference type="ChEBI" id="CHEBI:30616"/>
        <dbReference type="ChEBI" id="CHEBI:83421"/>
        <dbReference type="ChEBI" id="CHEBI:456216"/>
        <dbReference type="EC" id="2.7.11.25"/>
    </reaction>
</comment>
<evidence type="ECO:0000256" key="3">
    <source>
        <dbReference type="ARBA" id="ARBA00022527"/>
    </source>
</evidence>
<evidence type="ECO:0000259" key="13">
    <source>
        <dbReference type="PROSITE" id="PS50105"/>
    </source>
</evidence>
<dbReference type="OrthoDB" id="266718at2759"/>
<dbReference type="SMART" id="SM00220">
    <property type="entry name" value="S_TKc"/>
    <property type="match status" value="1"/>
</dbReference>
<dbReference type="Proteomes" id="UP000095023">
    <property type="component" value="Unassembled WGS sequence"/>
</dbReference>
<dbReference type="AlphaFoldDB" id="A0A1E4TLQ6"/>
<dbReference type="SUPFAM" id="SSF47769">
    <property type="entry name" value="SAM/Pointed domain"/>
    <property type="match status" value="1"/>
</dbReference>
<keyword evidence="6" id="KW-0418">Kinase</keyword>
<evidence type="ECO:0000256" key="8">
    <source>
        <dbReference type="ARBA" id="ARBA00047559"/>
    </source>
</evidence>
<feature type="compositionally biased region" description="Polar residues" evidence="11">
    <location>
        <begin position="291"/>
        <end position="301"/>
    </location>
</feature>
<protein>
    <recommendedName>
        <fullName evidence="2">mitogen-activated protein kinase kinase kinase</fullName>
        <ecNumber evidence="2">2.7.11.25</ecNumber>
    </recommendedName>
</protein>
<evidence type="ECO:0000256" key="1">
    <source>
        <dbReference type="ARBA" id="ARBA00006529"/>
    </source>
</evidence>
<accession>A0A1E4TLQ6</accession>
<dbReference type="GO" id="GO:0071474">
    <property type="term" value="P:cellular hyperosmotic response"/>
    <property type="evidence" value="ECO:0007669"/>
    <property type="project" value="EnsemblFungi"/>
</dbReference>
<dbReference type="PROSITE" id="PS00107">
    <property type="entry name" value="PROTEIN_KINASE_ATP"/>
    <property type="match status" value="1"/>
</dbReference>
<dbReference type="GO" id="GO:0071507">
    <property type="term" value="P:pheromone response MAPK cascade"/>
    <property type="evidence" value="ECO:0007669"/>
    <property type="project" value="EnsemblFungi"/>
</dbReference>
<dbReference type="PROSITE" id="PS00108">
    <property type="entry name" value="PROTEIN_KINASE_ST"/>
    <property type="match status" value="1"/>
</dbReference>
<keyword evidence="7 10" id="KW-0067">ATP-binding</keyword>
<feature type="domain" description="SAM" evidence="13">
    <location>
        <begin position="6"/>
        <end position="68"/>
    </location>
</feature>
<feature type="domain" description="Protein kinase" evidence="12">
    <location>
        <begin position="344"/>
        <end position="607"/>
    </location>
</feature>
<evidence type="ECO:0000259" key="12">
    <source>
        <dbReference type="PROSITE" id="PS50011"/>
    </source>
</evidence>
<keyword evidence="4" id="KW-0808">Transferase</keyword>
<dbReference type="GO" id="GO:0001402">
    <property type="term" value="P:signal transduction involved in filamentous growth"/>
    <property type="evidence" value="ECO:0007669"/>
    <property type="project" value="EnsemblFungi"/>
</dbReference>
<dbReference type="SUPFAM" id="SSF56112">
    <property type="entry name" value="Protein kinase-like (PK-like)"/>
    <property type="match status" value="1"/>
</dbReference>
<dbReference type="Pfam" id="PF00069">
    <property type="entry name" value="Pkinase"/>
    <property type="match status" value="1"/>
</dbReference>
<evidence type="ECO:0000256" key="5">
    <source>
        <dbReference type="ARBA" id="ARBA00022741"/>
    </source>
</evidence>
<dbReference type="Gene3D" id="1.10.150.50">
    <property type="entry name" value="Transcription Factor, Ets-1"/>
    <property type="match status" value="1"/>
</dbReference>
<dbReference type="SMART" id="SM01304">
    <property type="entry name" value="Ras_bdg_2"/>
    <property type="match status" value="1"/>
</dbReference>
<dbReference type="FunFam" id="3.30.200.20:FF:000387">
    <property type="entry name" value="Serine/threonine-protein kinase STE11"/>
    <property type="match status" value="1"/>
</dbReference>
<dbReference type="InterPro" id="IPR017441">
    <property type="entry name" value="Protein_kinase_ATP_BS"/>
</dbReference>
<feature type="non-terminal residue" evidence="14">
    <location>
        <position position="1"/>
    </location>
</feature>
<evidence type="ECO:0000256" key="9">
    <source>
        <dbReference type="ARBA" id="ARBA00048329"/>
    </source>
</evidence>
<dbReference type="Gene3D" id="1.10.510.10">
    <property type="entry name" value="Transferase(Phosphotransferase) domain 1"/>
    <property type="match status" value="1"/>
</dbReference>
<dbReference type="FunFam" id="1.10.510.10:FF:000334">
    <property type="entry name" value="Serine/threonine-protein kinase STE11"/>
    <property type="match status" value="1"/>
</dbReference>
<dbReference type="InterPro" id="IPR001660">
    <property type="entry name" value="SAM"/>
</dbReference>
<keyword evidence="3" id="KW-0723">Serine/threonine-protein kinase</keyword>
<dbReference type="InterPro" id="IPR029458">
    <property type="entry name" value="Ras-bd_By2"/>
</dbReference>
<dbReference type="GO" id="GO:0005524">
    <property type="term" value="F:ATP binding"/>
    <property type="evidence" value="ECO:0007669"/>
    <property type="project" value="UniProtKB-UniRule"/>
</dbReference>
<feature type="binding site" evidence="10">
    <location>
        <position position="373"/>
    </location>
    <ligand>
        <name>ATP</name>
        <dbReference type="ChEBI" id="CHEBI:30616"/>
    </ligand>
</feature>
<dbReference type="PROSITE" id="PS50011">
    <property type="entry name" value="PROTEIN_KINASE_DOM"/>
    <property type="match status" value="1"/>
</dbReference>
<dbReference type="Gene3D" id="3.10.20.90">
    <property type="entry name" value="Phosphatidylinositol 3-kinase Catalytic Subunit, Chain A, domain 1"/>
    <property type="match status" value="1"/>
</dbReference>
<dbReference type="PANTHER" id="PTHR11584:SF369">
    <property type="entry name" value="MITOGEN-ACTIVATED PROTEIN KINASE KINASE KINASE 19-RELATED"/>
    <property type="match status" value="1"/>
</dbReference>
<dbReference type="GO" id="GO:0007124">
    <property type="term" value="P:pseudohyphal growth"/>
    <property type="evidence" value="ECO:0007669"/>
    <property type="project" value="EnsemblFungi"/>
</dbReference>
<evidence type="ECO:0000313" key="15">
    <source>
        <dbReference type="Proteomes" id="UP000095023"/>
    </source>
</evidence>